<feature type="chain" id="PRO_5046189002" evidence="1">
    <location>
        <begin position="27"/>
        <end position="349"/>
    </location>
</feature>
<keyword evidence="3" id="KW-1185">Reference proteome</keyword>
<comment type="caution">
    <text evidence="2">The sequence shown here is derived from an EMBL/GenBank/DDBJ whole genome shotgun (WGS) entry which is preliminary data.</text>
</comment>
<gene>
    <name evidence="2" type="ORF">JOM49_004787</name>
</gene>
<dbReference type="Gene3D" id="2.130.10.10">
    <property type="entry name" value="YVTN repeat-like/Quinoprotein amine dehydrogenase"/>
    <property type="match status" value="2"/>
</dbReference>
<feature type="signal peptide" evidence="1">
    <location>
        <begin position="1"/>
        <end position="26"/>
    </location>
</feature>
<reference evidence="2 3" key="1">
    <citation type="submission" date="2021-03" db="EMBL/GenBank/DDBJ databases">
        <title>Sequencing the genomes of 1000 actinobacteria strains.</title>
        <authorList>
            <person name="Klenk H.-P."/>
        </authorList>
    </citation>
    <scope>NUCLEOTIDE SEQUENCE [LARGE SCALE GENOMIC DNA]</scope>
    <source>
        <strain evidence="2 3">DSM 45510</strain>
    </source>
</reference>
<name>A0ABS4PUZ8_9PSEU</name>
<keyword evidence="1" id="KW-0732">Signal</keyword>
<dbReference type="PANTHER" id="PTHR47199">
    <property type="entry name" value="PHOTOSYSTEM II STABILITY/ASSEMBLY FACTOR HCF136, CHLOROPLASTIC"/>
    <property type="match status" value="1"/>
</dbReference>
<evidence type="ECO:0000256" key="1">
    <source>
        <dbReference type="SAM" id="SignalP"/>
    </source>
</evidence>
<accession>A0ABS4PUZ8</accession>
<dbReference type="CDD" id="cd15482">
    <property type="entry name" value="Sialidase_non-viral"/>
    <property type="match status" value="1"/>
</dbReference>
<dbReference type="Proteomes" id="UP000741013">
    <property type="component" value="Unassembled WGS sequence"/>
</dbReference>
<protein>
    <submittedName>
        <fullName evidence="2">Photosystem II stability/assembly factor-like uncharacterized protein</fullName>
    </submittedName>
</protein>
<dbReference type="EMBL" id="JAGGMS010000001">
    <property type="protein sequence ID" value="MBP2183261.1"/>
    <property type="molecule type" value="Genomic_DNA"/>
</dbReference>
<dbReference type="RefSeq" id="WP_245369447.1">
    <property type="nucleotide sequence ID" value="NZ_JAGGMS010000001.1"/>
</dbReference>
<evidence type="ECO:0000313" key="3">
    <source>
        <dbReference type="Proteomes" id="UP000741013"/>
    </source>
</evidence>
<dbReference type="SUPFAM" id="SSF110296">
    <property type="entry name" value="Oligoxyloglucan reducing end-specific cellobiohydrolase"/>
    <property type="match status" value="1"/>
</dbReference>
<proteinExistence type="predicted"/>
<dbReference type="InterPro" id="IPR015943">
    <property type="entry name" value="WD40/YVTN_repeat-like_dom_sf"/>
</dbReference>
<organism evidence="2 3">
    <name type="scientific">Amycolatopsis magusensis</name>
    <dbReference type="NCBI Taxonomy" id="882444"/>
    <lineage>
        <taxon>Bacteria</taxon>
        <taxon>Bacillati</taxon>
        <taxon>Actinomycetota</taxon>
        <taxon>Actinomycetes</taxon>
        <taxon>Pseudonocardiales</taxon>
        <taxon>Pseudonocardiaceae</taxon>
        <taxon>Amycolatopsis</taxon>
    </lineage>
</organism>
<sequence>MGVAEMRKIRLTVLAALLLASTGAPVAVADALPSWQPTPTGVTAQLRGLDAVSARVAWASGSKGTVLRTADGGASWQQVAPPGTAALDFRDIEAFDDRRAVVMSAGTGTAAKIYRTDDGGASWRLSFENTDERAFYDCISFFDHHRGLAMSDPVDGRFRILSTEDGGRNWAEVPPEGLPPALPGEAGFAASGQCLTTEGPRDAWFGSGGGATARVFHSRDAGRTWTVTDTPLFSSPSAGVFALGFRDRLRGLAIGGDYANEAEPVPALALTRDGGRSWERPPAPPVGYRSGVAWRHHTVLAVGPTGSDVSFDGGAHWTSFDSGSFDSVDCTARGACWASGAAGRIAKLA</sequence>
<evidence type="ECO:0000313" key="2">
    <source>
        <dbReference type="EMBL" id="MBP2183261.1"/>
    </source>
</evidence>
<dbReference type="PANTHER" id="PTHR47199:SF2">
    <property type="entry name" value="PHOTOSYSTEM II STABILITY_ASSEMBLY FACTOR HCF136, CHLOROPLASTIC"/>
    <property type="match status" value="1"/>
</dbReference>